<keyword evidence="3" id="KW-1185">Reference proteome</keyword>
<dbReference type="InterPro" id="IPR028082">
    <property type="entry name" value="Peripla_BP_I"/>
</dbReference>
<reference evidence="3" key="1">
    <citation type="submission" date="2017-01" db="EMBL/GenBank/DDBJ databases">
        <title>Comparative genomics of anhydrobiosis in the tardigrade Hypsibius dujardini.</title>
        <authorList>
            <person name="Yoshida Y."/>
            <person name="Koutsovoulos G."/>
            <person name="Laetsch D."/>
            <person name="Stevens L."/>
            <person name="Kumar S."/>
            <person name="Horikawa D."/>
            <person name="Ishino K."/>
            <person name="Komine S."/>
            <person name="Tomita M."/>
            <person name="Blaxter M."/>
            <person name="Arakawa K."/>
        </authorList>
    </citation>
    <scope>NUCLEOTIDE SEQUENCE [LARGE SCALE GENOMIC DNA]</scope>
    <source>
        <strain evidence="3">Z151</strain>
    </source>
</reference>
<evidence type="ECO:0000313" key="3">
    <source>
        <dbReference type="Proteomes" id="UP000192578"/>
    </source>
</evidence>
<dbReference type="SUPFAM" id="SSF53822">
    <property type="entry name" value="Periplasmic binding protein-like I"/>
    <property type="match status" value="1"/>
</dbReference>
<evidence type="ECO:0000313" key="2">
    <source>
        <dbReference type="EMBL" id="OQV22718.1"/>
    </source>
</evidence>
<evidence type="ECO:0000256" key="1">
    <source>
        <dbReference type="SAM" id="Phobius"/>
    </source>
</evidence>
<gene>
    <name evidence="2" type="ORF">BV898_03547</name>
</gene>
<dbReference type="AlphaFoldDB" id="A0A1W0X5P0"/>
<name>A0A1W0X5P0_HYPEX</name>
<sequence>MHTRAAYASMILVAQVADQLRHKEPLFDFNDGALLARQFFGRTFETKVGNISFDELGQSLAEIGIGYYDPAEDEFVPFLSYKRLSEASKIEVIGQVRWMDGVWPVPSEPLCGFQGLKCAVDNAFWRTVGGATAGALAVSLSLLFITRRVLREQMIHHLLWWNLDPSLLVGTQLRLRAPSMLQRFGIAARLFAGSRVGINHSGSQFERMAQGGWY</sequence>
<organism evidence="2 3">
    <name type="scientific">Hypsibius exemplaris</name>
    <name type="common">Freshwater tardigrade</name>
    <dbReference type="NCBI Taxonomy" id="2072580"/>
    <lineage>
        <taxon>Eukaryota</taxon>
        <taxon>Metazoa</taxon>
        <taxon>Ecdysozoa</taxon>
        <taxon>Tardigrada</taxon>
        <taxon>Eutardigrada</taxon>
        <taxon>Parachela</taxon>
        <taxon>Hypsibioidea</taxon>
        <taxon>Hypsibiidae</taxon>
        <taxon>Hypsibius</taxon>
    </lineage>
</organism>
<keyword evidence="1" id="KW-0472">Membrane</keyword>
<comment type="caution">
    <text evidence="2">The sequence shown here is derived from an EMBL/GenBank/DDBJ whole genome shotgun (WGS) entry which is preliminary data.</text>
</comment>
<accession>A0A1W0X5P0</accession>
<keyword evidence="1" id="KW-0812">Transmembrane</keyword>
<proteinExistence type="predicted"/>
<dbReference type="Proteomes" id="UP000192578">
    <property type="component" value="Unassembled WGS sequence"/>
</dbReference>
<protein>
    <recommendedName>
        <fullName evidence="4">Receptor ligand binding region domain-containing protein</fullName>
    </recommendedName>
</protein>
<dbReference type="EMBL" id="MTYJ01000016">
    <property type="protein sequence ID" value="OQV22718.1"/>
    <property type="molecule type" value="Genomic_DNA"/>
</dbReference>
<keyword evidence="1" id="KW-1133">Transmembrane helix</keyword>
<evidence type="ECO:0008006" key="4">
    <source>
        <dbReference type="Google" id="ProtNLM"/>
    </source>
</evidence>
<feature type="transmembrane region" description="Helical" evidence="1">
    <location>
        <begin position="123"/>
        <end position="145"/>
    </location>
</feature>